<protein>
    <submittedName>
        <fullName evidence="1">Uncharacterized protein</fullName>
    </submittedName>
</protein>
<accession>A0A220MGL0</accession>
<dbReference type="AlphaFoldDB" id="A0A220MGL0"/>
<sequence>MDCFKAISEFIFAERKHIFSHPDLVIYHPGHYAELNEQIIHFYKQEGFSKITLSSAPNRFMNGKSEYEMFKPILVNGGIPENDIIHITQGSTIDEIVRYSFQIPLQQSIQFKNVLLVGKAFFMRRFLLLGEKYAPEGSVLDVMGLTDNRGIEKNNWSDTEHGKNRVIGELEKISFLLKGAI</sequence>
<organism evidence="1 2">
    <name type="scientific">Brevibacillus formosus</name>
    <dbReference type="NCBI Taxonomy" id="54913"/>
    <lineage>
        <taxon>Bacteria</taxon>
        <taxon>Bacillati</taxon>
        <taxon>Bacillota</taxon>
        <taxon>Bacilli</taxon>
        <taxon>Bacillales</taxon>
        <taxon>Paenibacillaceae</taxon>
        <taxon>Brevibacillus</taxon>
    </lineage>
</organism>
<dbReference type="EMBL" id="CP018145">
    <property type="protein sequence ID" value="ASJ54224.1"/>
    <property type="molecule type" value="Genomic_DNA"/>
</dbReference>
<dbReference type="KEGG" id="bfm:BP422_12100"/>
<proteinExistence type="predicted"/>
<reference evidence="1 2" key="1">
    <citation type="submission" date="2016-11" db="EMBL/GenBank/DDBJ databases">
        <authorList>
            <person name="Jaros S."/>
            <person name="Januszkiewicz K."/>
            <person name="Wedrychowicz H."/>
        </authorList>
    </citation>
    <scope>NUCLEOTIDE SEQUENCE [LARGE SCALE GENOMIC DNA]</scope>
    <source>
        <strain evidence="1 2">NF2</strain>
    </source>
</reference>
<dbReference type="InterPro" id="IPR014729">
    <property type="entry name" value="Rossmann-like_a/b/a_fold"/>
</dbReference>
<gene>
    <name evidence="1" type="ORF">BP422_12100</name>
</gene>
<evidence type="ECO:0000313" key="1">
    <source>
        <dbReference type="EMBL" id="ASJ54224.1"/>
    </source>
</evidence>
<dbReference type="Proteomes" id="UP000197781">
    <property type="component" value="Chromosome"/>
</dbReference>
<name>A0A220MGL0_9BACL</name>
<dbReference type="Gene3D" id="3.40.50.620">
    <property type="entry name" value="HUPs"/>
    <property type="match status" value="1"/>
</dbReference>
<dbReference type="RefSeq" id="WP_088908004.1">
    <property type="nucleotide sequence ID" value="NZ_CP018145.1"/>
</dbReference>
<evidence type="ECO:0000313" key="2">
    <source>
        <dbReference type="Proteomes" id="UP000197781"/>
    </source>
</evidence>